<protein>
    <recommendedName>
        <fullName evidence="5">Acid phosphatase</fullName>
    </recommendedName>
</protein>
<evidence type="ECO:0000256" key="2">
    <source>
        <dbReference type="SAM" id="Phobius"/>
    </source>
</evidence>
<dbReference type="OrthoDB" id="1900337at2759"/>
<dbReference type="Pfam" id="PF03767">
    <property type="entry name" value="Acid_phosphat_B"/>
    <property type="match status" value="1"/>
</dbReference>
<dbReference type="PANTHER" id="PTHR31284">
    <property type="entry name" value="ACID PHOSPHATASE-LIKE PROTEIN"/>
    <property type="match status" value="1"/>
</dbReference>
<keyword evidence="2" id="KW-1133">Transmembrane helix</keyword>
<keyword evidence="2" id="KW-0472">Membrane</keyword>
<dbReference type="InterPro" id="IPR005519">
    <property type="entry name" value="Acid_phosphat_B-like"/>
</dbReference>
<keyword evidence="4" id="KW-1185">Reference proteome</keyword>
<name>A0A834HA32_RHOSS</name>
<evidence type="ECO:0000313" key="3">
    <source>
        <dbReference type="EMBL" id="KAF7148341.1"/>
    </source>
</evidence>
<dbReference type="PANTHER" id="PTHR31284:SF22">
    <property type="entry name" value="ACID PHOSPHATASE"/>
    <property type="match status" value="1"/>
</dbReference>
<reference evidence="3" key="1">
    <citation type="submission" date="2019-11" db="EMBL/GenBank/DDBJ databases">
        <authorList>
            <person name="Liu Y."/>
            <person name="Hou J."/>
            <person name="Li T.-Q."/>
            <person name="Guan C.-H."/>
            <person name="Wu X."/>
            <person name="Wu H.-Z."/>
            <person name="Ling F."/>
            <person name="Zhang R."/>
            <person name="Shi X.-G."/>
            <person name="Ren J.-P."/>
            <person name="Chen E.-F."/>
            <person name="Sun J.-M."/>
        </authorList>
    </citation>
    <scope>NUCLEOTIDE SEQUENCE</scope>
    <source>
        <strain evidence="3">Adult_tree_wgs_1</strain>
        <tissue evidence="3">Leaves</tissue>
    </source>
</reference>
<dbReference type="Gene3D" id="3.40.50.1000">
    <property type="entry name" value="HAD superfamily/HAD-like"/>
    <property type="match status" value="1"/>
</dbReference>
<keyword evidence="2" id="KW-0812">Transmembrane</keyword>
<evidence type="ECO:0000256" key="1">
    <source>
        <dbReference type="SAM" id="MobiDB-lite"/>
    </source>
</evidence>
<feature type="region of interest" description="Disordered" evidence="1">
    <location>
        <begin position="1"/>
        <end position="25"/>
    </location>
</feature>
<gene>
    <name evidence="3" type="ORF">RHSIM_Rhsim03G0139600</name>
</gene>
<dbReference type="InterPro" id="IPR023214">
    <property type="entry name" value="HAD_sf"/>
</dbReference>
<proteinExistence type="predicted"/>
<evidence type="ECO:0000313" key="4">
    <source>
        <dbReference type="Proteomes" id="UP000626092"/>
    </source>
</evidence>
<dbReference type="AlphaFoldDB" id="A0A834HA32"/>
<accession>A0A834HA32</accession>
<evidence type="ECO:0008006" key="5">
    <source>
        <dbReference type="Google" id="ProtNLM"/>
    </source>
</evidence>
<feature type="transmembrane region" description="Helical" evidence="2">
    <location>
        <begin position="40"/>
        <end position="65"/>
    </location>
</feature>
<dbReference type="EMBL" id="WJXA01000003">
    <property type="protein sequence ID" value="KAF7148341.1"/>
    <property type="molecule type" value="Genomic_DNA"/>
</dbReference>
<comment type="caution">
    <text evidence="3">The sequence shown here is derived from an EMBL/GenBank/DDBJ whole genome shotgun (WGS) entry which is preliminary data.</text>
</comment>
<organism evidence="3 4">
    <name type="scientific">Rhododendron simsii</name>
    <name type="common">Sims's rhododendron</name>
    <dbReference type="NCBI Taxonomy" id="118357"/>
    <lineage>
        <taxon>Eukaryota</taxon>
        <taxon>Viridiplantae</taxon>
        <taxon>Streptophyta</taxon>
        <taxon>Embryophyta</taxon>
        <taxon>Tracheophyta</taxon>
        <taxon>Spermatophyta</taxon>
        <taxon>Magnoliopsida</taxon>
        <taxon>eudicotyledons</taxon>
        <taxon>Gunneridae</taxon>
        <taxon>Pentapetalae</taxon>
        <taxon>asterids</taxon>
        <taxon>Ericales</taxon>
        <taxon>Ericaceae</taxon>
        <taxon>Ericoideae</taxon>
        <taxon>Rhodoreae</taxon>
        <taxon>Rhododendron</taxon>
    </lineage>
</organism>
<dbReference type="Proteomes" id="UP000626092">
    <property type="component" value="Unassembled WGS sequence"/>
</dbReference>
<sequence>MSGYAHQAEREHSNQSLSSGRGSGMESHDVMETGFYMTPFAAIIFIAALATVGVLLITLLVALAVMLHSCENRCAGVVDTSKSFENYSYCKIFTLHAELNKVDVSDFPEICKITAVYYVKEGQYSRDLNLTIGMAEDYFNSVKPLEDGLDLVLMDIDDFFPSSTHYDDPLQSRFSLLGCEDCLREAENLKHKFIRKLYTKLQEGGWLLVLFSRKPENQRNAIIEHLISAGYGAWSSLVMRLGEELQMDSSEHLSRLRNTLQKQGFRIKAVISSQMDAFTGPQSGKRMFKLPSLIYHNTDNYNLVSQNLPQ</sequence>